<proteinExistence type="predicted"/>
<reference evidence="1" key="1">
    <citation type="submission" date="2014-09" db="EMBL/GenBank/DDBJ databases">
        <authorList>
            <person name="Magalhaes I.L.F."/>
            <person name="Oliveira U."/>
            <person name="Santos F.R."/>
            <person name="Vidigal T.H.D.A."/>
            <person name="Brescovit A.D."/>
            <person name="Santos A.J."/>
        </authorList>
    </citation>
    <scope>NUCLEOTIDE SEQUENCE</scope>
    <source>
        <tissue evidence="1">Shoot tissue taken approximately 20 cm above the soil surface</tissue>
    </source>
</reference>
<protein>
    <submittedName>
        <fullName evidence="1">Uncharacterized protein</fullName>
    </submittedName>
</protein>
<sequence length="66" mass="7700">MTFPGPVTKKICCSWRNKLKTISCHLILHMLRPTFQDTLQEQTSHLKLKGQHRYAMKFQTASFPVP</sequence>
<evidence type="ECO:0000313" key="1">
    <source>
        <dbReference type="EMBL" id="JAE31464.1"/>
    </source>
</evidence>
<reference evidence="1" key="2">
    <citation type="journal article" date="2015" name="Data Brief">
        <title>Shoot transcriptome of the giant reed, Arundo donax.</title>
        <authorList>
            <person name="Barrero R.A."/>
            <person name="Guerrero F.D."/>
            <person name="Moolhuijzen P."/>
            <person name="Goolsby J.A."/>
            <person name="Tidwell J."/>
            <person name="Bellgard S.E."/>
            <person name="Bellgard M.I."/>
        </authorList>
    </citation>
    <scope>NUCLEOTIDE SEQUENCE</scope>
    <source>
        <tissue evidence="1">Shoot tissue taken approximately 20 cm above the soil surface</tissue>
    </source>
</reference>
<organism evidence="1">
    <name type="scientific">Arundo donax</name>
    <name type="common">Giant reed</name>
    <name type="synonym">Donax arundinaceus</name>
    <dbReference type="NCBI Taxonomy" id="35708"/>
    <lineage>
        <taxon>Eukaryota</taxon>
        <taxon>Viridiplantae</taxon>
        <taxon>Streptophyta</taxon>
        <taxon>Embryophyta</taxon>
        <taxon>Tracheophyta</taxon>
        <taxon>Spermatophyta</taxon>
        <taxon>Magnoliopsida</taxon>
        <taxon>Liliopsida</taxon>
        <taxon>Poales</taxon>
        <taxon>Poaceae</taxon>
        <taxon>PACMAD clade</taxon>
        <taxon>Arundinoideae</taxon>
        <taxon>Arundineae</taxon>
        <taxon>Arundo</taxon>
    </lineage>
</organism>
<dbReference type="EMBL" id="GBRH01166432">
    <property type="protein sequence ID" value="JAE31464.1"/>
    <property type="molecule type" value="Transcribed_RNA"/>
</dbReference>
<dbReference type="AlphaFoldDB" id="A0A0A9H6P4"/>
<accession>A0A0A9H6P4</accession>
<name>A0A0A9H6P4_ARUDO</name>